<evidence type="ECO:0000256" key="5">
    <source>
        <dbReference type="SAM" id="SignalP"/>
    </source>
</evidence>
<evidence type="ECO:0000256" key="4">
    <source>
        <dbReference type="RuleBase" id="RU362126"/>
    </source>
</evidence>
<organism evidence="6 7">
    <name type="scientific">Characodon lateralis</name>
    <dbReference type="NCBI Taxonomy" id="208331"/>
    <lineage>
        <taxon>Eukaryota</taxon>
        <taxon>Metazoa</taxon>
        <taxon>Chordata</taxon>
        <taxon>Craniata</taxon>
        <taxon>Vertebrata</taxon>
        <taxon>Euteleostomi</taxon>
        <taxon>Actinopterygii</taxon>
        <taxon>Neopterygii</taxon>
        <taxon>Teleostei</taxon>
        <taxon>Neoteleostei</taxon>
        <taxon>Acanthomorphata</taxon>
        <taxon>Ovalentaria</taxon>
        <taxon>Atherinomorphae</taxon>
        <taxon>Cyprinodontiformes</taxon>
        <taxon>Goodeidae</taxon>
        <taxon>Characodon</taxon>
    </lineage>
</organism>
<dbReference type="InterPro" id="IPR013320">
    <property type="entry name" value="ConA-like_dom_sf"/>
</dbReference>
<name>A0ABU7CMM6_9TELE</name>
<feature type="signal peptide" evidence="5">
    <location>
        <begin position="1"/>
        <end position="46"/>
    </location>
</feature>
<evidence type="ECO:0008006" key="8">
    <source>
        <dbReference type="Google" id="ProtNLM"/>
    </source>
</evidence>
<dbReference type="Pfam" id="PF00262">
    <property type="entry name" value="Calreticulin"/>
    <property type="match status" value="1"/>
</dbReference>
<comment type="similarity">
    <text evidence="2 4">Belongs to the calreticulin family.</text>
</comment>
<keyword evidence="7" id="KW-1185">Reference proteome</keyword>
<dbReference type="Proteomes" id="UP001352852">
    <property type="component" value="Unassembled WGS sequence"/>
</dbReference>
<dbReference type="InterPro" id="IPR001580">
    <property type="entry name" value="Calret/calnex"/>
</dbReference>
<evidence type="ECO:0000256" key="1">
    <source>
        <dbReference type="ARBA" id="ARBA00004240"/>
    </source>
</evidence>
<keyword evidence="5" id="KW-0732">Signal</keyword>
<keyword evidence="4" id="KW-0143">Chaperone</keyword>
<dbReference type="SUPFAM" id="SSF49899">
    <property type="entry name" value="Concanavalin A-like lectins/glucanases"/>
    <property type="match status" value="1"/>
</dbReference>
<comment type="caution">
    <text evidence="6">The sequence shown here is derived from an EMBL/GenBank/DDBJ whole genome shotgun (WGS) entry which is preliminary data.</text>
</comment>
<sequence>MNASLQLAWHHRFFSSVVATPHKMKLDGGWVWRLLFLSSLIVAASASSDEHSESDVLEGDMGLDEEELKVLMADDDEEEEAMVMDEEQFDEDKDEAETSEIDANVTFQVTYKTPVPTGDVYFAETFDDGSLDRWQLSKTMKEDADDDIAKYDGKWMVEPLKENKVPGDQGLVLKSRAKHHAIAAMLDKPFVFQDEPLVVQYEVNFQDGIDCGGAYIKLLSDSGSLSLVGIRVLCSLLGLSFNVFFYGNLSSEECSNF</sequence>
<feature type="chain" id="PRO_5047062975" description="Calmegin" evidence="5">
    <location>
        <begin position="47"/>
        <end position="257"/>
    </location>
</feature>
<gene>
    <name evidence="6" type="ORF">CHARACLAT_009353</name>
</gene>
<dbReference type="PROSITE" id="PS00803">
    <property type="entry name" value="CALRETICULIN_1"/>
    <property type="match status" value="1"/>
</dbReference>
<dbReference type="EMBL" id="JAHUTJ010000566">
    <property type="protein sequence ID" value="MED6263899.1"/>
    <property type="molecule type" value="Genomic_DNA"/>
</dbReference>
<evidence type="ECO:0000313" key="6">
    <source>
        <dbReference type="EMBL" id="MED6263899.1"/>
    </source>
</evidence>
<evidence type="ECO:0000256" key="2">
    <source>
        <dbReference type="ARBA" id="ARBA00010983"/>
    </source>
</evidence>
<dbReference type="Gene3D" id="2.60.120.200">
    <property type="match status" value="1"/>
</dbReference>
<dbReference type="PANTHER" id="PTHR11073:SF7">
    <property type="entry name" value="CALMEGIN"/>
    <property type="match status" value="1"/>
</dbReference>
<dbReference type="PANTHER" id="PTHR11073">
    <property type="entry name" value="CALRETICULIN AND CALNEXIN"/>
    <property type="match status" value="1"/>
</dbReference>
<proteinExistence type="inferred from homology"/>
<dbReference type="InterPro" id="IPR018124">
    <property type="entry name" value="Calret/calnex_CS"/>
</dbReference>
<accession>A0ABU7CMM6</accession>
<reference evidence="6 7" key="1">
    <citation type="submission" date="2021-06" db="EMBL/GenBank/DDBJ databases">
        <authorList>
            <person name="Palmer J.M."/>
        </authorList>
    </citation>
    <scope>NUCLEOTIDE SEQUENCE [LARGE SCALE GENOMIC DNA]</scope>
    <source>
        <strain evidence="6 7">CL_MEX2019</strain>
        <tissue evidence="6">Muscle</tissue>
    </source>
</reference>
<comment type="subcellular location">
    <subcellularLocation>
        <location evidence="1">Endoplasmic reticulum</location>
    </subcellularLocation>
</comment>
<protein>
    <recommendedName>
        <fullName evidence="8">Calmegin</fullName>
    </recommendedName>
</protein>
<evidence type="ECO:0000313" key="7">
    <source>
        <dbReference type="Proteomes" id="UP001352852"/>
    </source>
</evidence>
<evidence type="ECO:0000256" key="3">
    <source>
        <dbReference type="ARBA" id="ARBA00022824"/>
    </source>
</evidence>
<keyword evidence="3 4" id="KW-0256">Endoplasmic reticulum</keyword>